<dbReference type="EMBL" id="BK015176">
    <property type="protein sequence ID" value="DAD94301.1"/>
    <property type="molecule type" value="Genomic_DNA"/>
</dbReference>
<reference evidence="1" key="1">
    <citation type="journal article" date="2021" name="Proc. Natl. Acad. Sci. U.S.A.">
        <title>A Catalog of Tens of Thousands of Viruses from Human Metagenomes Reveals Hidden Associations with Chronic Diseases.</title>
        <authorList>
            <person name="Tisza M.J."/>
            <person name="Buck C.B."/>
        </authorList>
    </citation>
    <scope>NUCLEOTIDE SEQUENCE</scope>
    <source>
        <strain evidence="1">CttFh17</strain>
    </source>
</reference>
<protein>
    <submittedName>
        <fullName evidence="1">PcfJ like protein</fullName>
    </submittedName>
</protein>
<name>A0A8S5NHK5_9CAUD</name>
<accession>A0A8S5NHK5</accession>
<sequence length="335" mass="40043">MSGFTLSELFDCCDDEKYAKFLRFVKREESGYHPIYNIGTILNRVSRYSNYEQLFSAGIDEILDSRNKFRYTINQIPKALIKLCKNREIKLSNSILEYYKKNPDAHLLAYKLEYMSLTDDDIYRIWSTDNYDFDNDTYERHYWSYFNKLIEEYGYTAKPLLLYIDQLKTFEALEDVRFVVKELYDYANMMKTISPKFDKYPRHFLTTHQIACRNYNRMKKEFSEELFKKRINKQYECSFGDYIFIYPDSTQDIKDEAAQMSNCVASYIDKVIDGECHILFLRKKSKPDKSLVTIEVRNNHIVQARRRFNDDVTAEDQKAIDAFNKKFANKEDKVA</sequence>
<dbReference type="Pfam" id="PF14284">
    <property type="entry name" value="PcfJ"/>
    <property type="match status" value="1"/>
</dbReference>
<dbReference type="InterPro" id="IPR025586">
    <property type="entry name" value="PcfJ"/>
</dbReference>
<proteinExistence type="predicted"/>
<evidence type="ECO:0000313" key="1">
    <source>
        <dbReference type="EMBL" id="DAD94301.1"/>
    </source>
</evidence>
<organism evidence="1">
    <name type="scientific">Siphoviridae sp. cttFh17</name>
    <dbReference type="NCBI Taxonomy" id="2826491"/>
    <lineage>
        <taxon>Viruses</taxon>
        <taxon>Duplodnaviria</taxon>
        <taxon>Heunggongvirae</taxon>
        <taxon>Uroviricota</taxon>
        <taxon>Caudoviricetes</taxon>
    </lineage>
</organism>